<dbReference type="Gene3D" id="1.10.287.1490">
    <property type="match status" value="1"/>
</dbReference>
<feature type="region of interest" description="Disordered" evidence="2">
    <location>
        <begin position="944"/>
        <end position="984"/>
    </location>
</feature>
<feature type="compositionally biased region" description="Polar residues" evidence="2">
    <location>
        <begin position="824"/>
        <end position="837"/>
    </location>
</feature>
<feature type="region of interest" description="Disordered" evidence="2">
    <location>
        <begin position="1023"/>
        <end position="1043"/>
    </location>
</feature>
<feature type="compositionally biased region" description="Acidic residues" evidence="2">
    <location>
        <begin position="810"/>
        <end position="823"/>
    </location>
</feature>
<feature type="compositionally biased region" description="Polar residues" evidence="2">
    <location>
        <begin position="141"/>
        <end position="156"/>
    </location>
</feature>
<accession>A0A9Q1ECC9</accession>
<name>A0A9Q1ECC9_SYNKA</name>
<reference evidence="3" key="1">
    <citation type="journal article" date="2023" name="Science">
        <title>Genome structures resolve the early diversification of teleost fishes.</title>
        <authorList>
            <person name="Parey E."/>
            <person name="Louis A."/>
            <person name="Montfort J."/>
            <person name="Bouchez O."/>
            <person name="Roques C."/>
            <person name="Iampietro C."/>
            <person name="Lluch J."/>
            <person name="Castinel A."/>
            <person name="Donnadieu C."/>
            <person name="Desvignes T."/>
            <person name="Floi Bucao C."/>
            <person name="Jouanno E."/>
            <person name="Wen M."/>
            <person name="Mejri S."/>
            <person name="Dirks R."/>
            <person name="Jansen H."/>
            <person name="Henkel C."/>
            <person name="Chen W.J."/>
            <person name="Zahm M."/>
            <person name="Cabau C."/>
            <person name="Klopp C."/>
            <person name="Thompson A.W."/>
            <person name="Robinson-Rechavi M."/>
            <person name="Braasch I."/>
            <person name="Lecointre G."/>
            <person name="Bobe J."/>
            <person name="Postlethwait J.H."/>
            <person name="Berthelot C."/>
            <person name="Roest Crollius H."/>
            <person name="Guiguen Y."/>
        </authorList>
    </citation>
    <scope>NUCLEOTIDE SEQUENCE</scope>
    <source>
        <strain evidence="3">WJC10195</strain>
    </source>
</reference>
<feature type="coiled-coil region" evidence="1">
    <location>
        <begin position="473"/>
        <end position="528"/>
    </location>
</feature>
<dbReference type="GO" id="GO:0010457">
    <property type="term" value="P:centriole-centriole cohesion"/>
    <property type="evidence" value="ECO:0007669"/>
    <property type="project" value="TreeGrafter"/>
</dbReference>
<feature type="compositionally biased region" description="Basic residues" evidence="2">
    <location>
        <begin position="789"/>
        <end position="803"/>
    </location>
</feature>
<dbReference type="GO" id="GO:0005813">
    <property type="term" value="C:centrosome"/>
    <property type="evidence" value="ECO:0007669"/>
    <property type="project" value="TreeGrafter"/>
</dbReference>
<dbReference type="EMBL" id="JAINUF010000020">
    <property type="protein sequence ID" value="KAJ8336188.1"/>
    <property type="molecule type" value="Genomic_DNA"/>
</dbReference>
<evidence type="ECO:0000256" key="1">
    <source>
        <dbReference type="SAM" id="Coils"/>
    </source>
</evidence>
<protein>
    <recommendedName>
        <fullName evidence="5">Centlein</fullName>
    </recommendedName>
</protein>
<dbReference type="AlphaFoldDB" id="A0A9Q1ECC9"/>
<keyword evidence="4" id="KW-1185">Reference proteome</keyword>
<dbReference type="OrthoDB" id="10011458at2759"/>
<feature type="compositionally biased region" description="Polar residues" evidence="2">
    <location>
        <begin position="945"/>
        <end position="956"/>
    </location>
</feature>
<feature type="region of interest" description="Disordered" evidence="2">
    <location>
        <begin position="612"/>
        <end position="640"/>
    </location>
</feature>
<dbReference type="Proteomes" id="UP001152622">
    <property type="component" value="Chromosome 20"/>
</dbReference>
<dbReference type="PANTHER" id="PTHR18957:SF0">
    <property type="entry name" value="CENTLEIN"/>
    <property type="match status" value="1"/>
</dbReference>
<organism evidence="3 4">
    <name type="scientific">Synaphobranchus kaupii</name>
    <name type="common">Kaup's arrowtooth eel</name>
    <dbReference type="NCBI Taxonomy" id="118154"/>
    <lineage>
        <taxon>Eukaryota</taxon>
        <taxon>Metazoa</taxon>
        <taxon>Chordata</taxon>
        <taxon>Craniata</taxon>
        <taxon>Vertebrata</taxon>
        <taxon>Euteleostomi</taxon>
        <taxon>Actinopterygii</taxon>
        <taxon>Neopterygii</taxon>
        <taxon>Teleostei</taxon>
        <taxon>Anguilliformes</taxon>
        <taxon>Synaphobranchidae</taxon>
        <taxon>Synaphobranchus</taxon>
    </lineage>
</organism>
<feature type="region of interest" description="Disordered" evidence="2">
    <location>
        <begin position="139"/>
        <end position="164"/>
    </location>
</feature>
<dbReference type="InterPro" id="IPR038810">
    <property type="entry name" value="CNTLN"/>
</dbReference>
<dbReference type="GO" id="GO:0005814">
    <property type="term" value="C:centriole"/>
    <property type="evidence" value="ECO:0007669"/>
    <property type="project" value="TreeGrafter"/>
</dbReference>
<feature type="region of interest" description="Disordered" evidence="2">
    <location>
        <begin position="426"/>
        <end position="470"/>
    </location>
</feature>
<feature type="region of interest" description="Disordered" evidence="2">
    <location>
        <begin position="763"/>
        <end position="852"/>
    </location>
</feature>
<feature type="compositionally biased region" description="Polar residues" evidence="2">
    <location>
        <begin position="429"/>
        <end position="457"/>
    </location>
</feature>
<proteinExistence type="predicted"/>
<keyword evidence="1" id="KW-0175">Coiled coil</keyword>
<evidence type="ECO:0000313" key="4">
    <source>
        <dbReference type="Proteomes" id="UP001152622"/>
    </source>
</evidence>
<gene>
    <name evidence="3" type="ORF">SKAU_G00395310</name>
</gene>
<evidence type="ECO:0008006" key="5">
    <source>
        <dbReference type="Google" id="ProtNLM"/>
    </source>
</evidence>
<sequence>MEPGVPDSRARSIRETRVTGAEIRTKYRSAHLRSQTKEQNSISLKPAKYNILNTTMAANDSHRVLLLEEGVRNLSEELVQCQADKEFVWSLWKRLQVANPDLTQAVSLVVEREKQKGEAKDRKVLEILQVKDYKIQELEQRGTSQQQEMNSLAQRSRSAEEDSAVMKKDMAAVRQKLKEKSQELKECREQSKRMEVEQQGVVRDLEEAKTGLDARCARMQSDLEKLLEQAVEWSQEKTAIHTKAQVFEGELKDAKRQIGDLHERCSYLTAELTAREKDLAQMDEHVNRLKQDQQQLQALYTQSVEHASDQAQLIKQLEELNLDTQRVLRTQEAAQSADSASYQRLYSDLNESYQSLKASEAQLRQSHISLTAQLCLKDQEILHLQARLQQTATATVACSPVRQSNYRQAEERLKRSVRADCVEAEDASLNLSPTPSRDTQTNLRRSQDTPVQRTRSLSPPSGSGGRGGPFVALKRAEIRVRDLEEMLRLKTEESTELRKAHENRQERLHVLQTNYKTVKEQLKQAEESQDHPRGRSQRAEAWELRHENSDGVWNELAYFKRLNKNLITEKTNLEEEVDLLRVQAAVDRVTLQEMRMCLQQERHELLLSEAEGKGVNRCSTPKTPPAGEPENTAQQTEQLQKKAWSLEKEVELLKQTSQELSEVREKLQKKAWSLEKEAESLREVNRELSESREQLQTSLLRLRSQTATRQQADRAWHQGAVQELEEGLMACRRQLAQARREGSQVRHRLERARQDLVLLRAARDYSRSRSRKQRHGNATAPSRGSLRPRPPHCRRGSRPTHTRANRDGWEDVSVESDSVDEYTDSLNSPLPARTQSACDRRSETSSTSPPRLHVEHVKHTRPEAVGHAQPGCVQVQRGWRSRRRRGAFCRTLQQRIGALQQQVTVLQGAKKAAQSSVQELRLTQDKLTAQLTTLTQKLNTSKQLSQKLTSDLSAAEQQRGKLERELEECKQRLPRTPTPEPQNTAEAELKGLQAKLKNACNEVTKHTLANKTLKTELQAKEEQLKELQENPPPPSRHDSGSPSVLFEKAASRNQLAFRMQGAVAAERRDASADTRVTGQRACARAGRPGQMLLVKPLSSTPAPQAKYLGPPVC</sequence>
<evidence type="ECO:0000313" key="3">
    <source>
        <dbReference type="EMBL" id="KAJ8336188.1"/>
    </source>
</evidence>
<evidence type="ECO:0000256" key="2">
    <source>
        <dbReference type="SAM" id="MobiDB-lite"/>
    </source>
</evidence>
<feature type="compositionally biased region" description="Basic and acidic residues" evidence="2">
    <location>
        <begin position="958"/>
        <end position="971"/>
    </location>
</feature>
<comment type="caution">
    <text evidence="3">The sequence shown here is derived from an EMBL/GenBank/DDBJ whole genome shotgun (WGS) entry which is preliminary data.</text>
</comment>
<dbReference type="PANTHER" id="PTHR18957">
    <property type="entry name" value="CENTLEIN"/>
    <property type="match status" value="1"/>
</dbReference>
<feature type="coiled-coil region" evidence="1">
    <location>
        <begin position="556"/>
        <end position="583"/>
    </location>
</feature>